<protein>
    <submittedName>
        <fullName evidence="1">Uncharacterized protein</fullName>
    </submittedName>
</protein>
<dbReference type="Gene3D" id="2.40.420.20">
    <property type="match status" value="1"/>
</dbReference>
<gene>
    <name evidence="1" type="ORF">SCABRO_01441</name>
</gene>
<dbReference type="Proteomes" id="UP000030652">
    <property type="component" value="Unassembled WGS sequence"/>
</dbReference>
<evidence type="ECO:0000313" key="2">
    <source>
        <dbReference type="Proteomes" id="UP000030652"/>
    </source>
</evidence>
<sequence>MKDLVVLSVNPDVIKGLTLGDSAICEQKRGSLPLRGYIVDISGSHEGESIFNITIEATETLNGNMSKEFEKVSFYNNHDVLILEIKNVGFDMETRAFKTKITLGFKEGNYVEVLTGLREGDRVITVGQDDVGHGADVAIINEETEDGETAVLGPS</sequence>
<dbReference type="AlphaFoldDB" id="A0A0B0EP13"/>
<name>A0A0B0EP13_9BACT</name>
<reference evidence="1 2" key="1">
    <citation type="submission" date="2014-10" db="EMBL/GenBank/DDBJ databases">
        <title>Draft genome of anammox bacterium scalindua brodae, obtained using differential coverage binning of sequence data from two enrichment reactors.</title>
        <authorList>
            <person name="Speth D.R."/>
            <person name="Russ L."/>
            <person name="Kartal B."/>
            <person name="Op den Camp H.J."/>
            <person name="Dutilh B.E."/>
            <person name="Jetten M.S."/>
        </authorList>
    </citation>
    <scope>NUCLEOTIDE SEQUENCE [LARGE SCALE GENOMIC DNA]</scope>
    <source>
        <strain evidence="1">RU1</strain>
    </source>
</reference>
<comment type="caution">
    <text evidence="1">The sequence shown here is derived from an EMBL/GenBank/DDBJ whole genome shotgun (WGS) entry which is preliminary data.</text>
</comment>
<dbReference type="EMBL" id="JRYO01000089">
    <property type="protein sequence ID" value="KHE92833.1"/>
    <property type="molecule type" value="Genomic_DNA"/>
</dbReference>
<evidence type="ECO:0000313" key="1">
    <source>
        <dbReference type="EMBL" id="KHE92833.1"/>
    </source>
</evidence>
<accession>A0A0B0EP13</accession>
<organism evidence="1 2">
    <name type="scientific">Candidatus Scalindua brodae</name>
    <dbReference type="NCBI Taxonomy" id="237368"/>
    <lineage>
        <taxon>Bacteria</taxon>
        <taxon>Pseudomonadati</taxon>
        <taxon>Planctomycetota</taxon>
        <taxon>Candidatus Brocadiia</taxon>
        <taxon>Candidatus Brocadiales</taxon>
        <taxon>Candidatus Scalinduaceae</taxon>
        <taxon>Candidatus Scalindua</taxon>
    </lineage>
</organism>
<proteinExistence type="predicted"/>